<sequence>MSTVWNHNSVEKNFDEMVKEMDKFKELTLAHIKKTEDLVGIKPKQNLKTLHIHGVEVKRTTGTGYYDKSLYVSIIIPKAAYEAIEDKTIISGFPFSDAYSKIHIKLKIIESNKDRVEEFKKAIHAIGSLDLLTHLENINIAKENDQLLTNIFNLLDKAGIRRSHYGYKTKRSSKQTELYYNFPGEIRAQVATNYRGDTLEERKKELLKQVDNIWNQEMKKVEDERREQEKAEKEKKDNRTLALLLAKYDLDIEQDWDDLLQAIIEKNKYLFLAHRLEQNRGDWTSGCDYAESGLNNFTIETEEDTKIHEDIYYYISTWDRHMDGRVFRDCEYDYGTIFGIAAEKDSDLYTDYETVKQKVDVW</sequence>
<dbReference type="EMBL" id="KU577463">
    <property type="protein sequence ID" value="AMO25886.1"/>
    <property type="molecule type" value="Genomic_DNA"/>
</dbReference>
<accession>A0A140HLM4</accession>
<proteinExistence type="predicted"/>
<dbReference type="OrthoDB" id="4219at10239"/>
<evidence type="ECO:0000313" key="2">
    <source>
        <dbReference type="EMBL" id="AMO25886.1"/>
    </source>
</evidence>
<feature type="coiled-coil region" evidence="1">
    <location>
        <begin position="214"/>
        <end position="241"/>
    </location>
</feature>
<keyword evidence="3" id="KW-1185">Reference proteome</keyword>
<dbReference type="KEGG" id="vg:29081842"/>
<dbReference type="GeneID" id="29081842"/>
<evidence type="ECO:0000256" key="1">
    <source>
        <dbReference type="SAM" id="Coils"/>
    </source>
</evidence>
<dbReference type="RefSeq" id="YP_009285375.1">
    <property type="nucleotide sequence ID" value="NC_031056.1"/>
</dbReference>
<reference evidence="2 3" key="1">
    <citation type="journal article" date="2016" name="Genome Announc.">
        <title>Complete Genome Sequence of Bacteriophage Deep-Blue Infecting Emetic Bacillus cereus.</title>
        <authorList>
            <person name="Hock L."/>
            <person name="Gillis A."/>
            <person name="Mahillon J."/>
        </authorList>
    </citation>
    <scope>NUCLEOTIDE SEQUENCE [LARGE SCALE GENOMIC DNA]</scope>
</reference>
<evidence type="ECO:0000313" key="3">
    <source>
        <dbReference type="Proteomes" id="UP000201785"/>
    </source>
</evidence>
<gene>
    <name evidence="2" type="ORF">Blue_063</name>
</gene>
<organism evidence="2 3">
    <name type="scientific">Bacillus phage Deep Blue</name>
    <dbReference type="NCBI Taxonomy" id="1792245"/>
    <lineage>
        <taxon>Viruses</taxon>
        <taxon>Duplodnaviria</taxon>
        <taxon>Heunggongvirae</taxon>
        <taxon>Uroviricota</taxon>
        <taxon>Caudoviricetes</taxon>
        <taxon>Herelleviridae</taxon>
        <taxon>Bastillevirinae</taxon>
        <taxon>Caeruleovirus</taxon>
        <taxon>Caeruleovirus deepblue</taxon>
    </lineage>
</organism>
<dbReference type="Proteomes" id="UP000201785">
    <property type="component" value="Segment"/>
</dbReference>
<protein>
    <submittedName>
        <fullName evidence="2">Uncharacterized protein</fullName>
    </submittedName>
</protein>
<name>A0A140HLM4_9CAUD</name>
<keyword evidence="1" id="KW-0175">Coiled coil</keyword>